<keyword evidence="3" id="KW-1185">Reference proteome</keyword>
<keyword evidence="1" id="KW-1133">Transmembrane helix</keyword>
<sequence>MHGRVVYLCKLCFNPAKGTWPCDTPMWESPGRVDFPFGSIFSVFGQFLTLFTLLYSPKYKT</sequence>
<evidence type="ECO:0000256" key="1">
    <source>
        <dbReference type="SAM" id="Phobius"/>
    </source>
</evidence>
<dbReference type="Proteomes" id="UP000032142">
    <property type="component" value="Unassembled WGS sequence"/>
</dbReference>
<evidence type="ECO:0000313" key="2">
    <source>
        <dbReference type="EMBL" id="KHG16500.1"/>
    </source>
</evidence>
<feature type="transmembrane region" description="Helical" evidence="1">
    <location>
        <begin position="35"/>
        <end position="55"/>
    </location>
</feature>
<evidence type="ECO:0000313" key="3">
    <source>
        <dbReference type="Proteomes" id="UP000032142"/>
    </source>
</evidence>
<dbReference type="EMBL" id="KN406344">
    <property type="protein sequence ID" value="KHG16500.1"/>
    <property type="molecule type" value="Genomic_DNA"/>
</dbReference>
<keyword evidence="1" id="KW-0472">Membrane</keyword>
<organism evidence="2 3">
    <name type="scientific">Gossypium arboreum</name>
    <name type="common">Tree cotton</name>
    <name type="synonym">Gossypium nanking</name>
    <dbReference type="NCBI Taxonomy" id="29729"/>
    <lineage>
        <taxon>Eukaryota</taxon>
        <taxon>Viridiplantae</taxon>
        <taxon>Streptophyta</taxon>
        <taxon>Embryophyta</taxon>
        <taxon>Tracheophyta</taxon>
        <taxon>Spermatophyta</taxon>
        <taxon>Magnoliopsida</taxon>
        <taxon>eudicotyledons</taxon>
        <taxon>Gunneridae</taxon>
        <taxon>Pentapetalae</taxon>
        <taxon>rosids</taxon>
        <taxon>malvids</taxon>
        <taxon>Malvales</taxon>
        <taxon>Malvaceae</taxon>
        <taxon>Malvoideae</taxon>
        <taxon>Gossypium</taxon>
    </lineage>
</organism>
<keyword evidence="1" id="KW-0812">Transmembrane</keyword>
<name>A0A0B0NUG7_GOSAR</name>
<accession>A0A0B0NUG7</accession>
<proteinExistence type="predicted"/>
<gene>
    <name evidence="2" type="ORF">F383_01602</name>
</gene>
<protein>
    <submittedName>
        <fullName evidence="2">Cytoplasmic dynein 2 heavy chain 1</fullName>
    </submittedName>
</protein>
<dbReference type="AlphaFoldDB" id="A0A0B0NUG7"/>
<reference evidence="3" key="1">
    <citation type="submission" date="2014-09" db="EMBL/GenBank/DDBJ databases">
        <authorList>
            <person name="Mudge J."/>
            <person name="Ramaraj T."/>
            <person name="Lindquist I.E."/>
            <person name="Bharti A.K."/>
            <person name="Sundararajan A."/>
            <person name="Cameron C.T."/>
            <person name="Woodward J.E."/>
            <person name="May G.D."/>
            <person name="Brubaker C."/>
            <person name="Broadhvest J."/>
            <person name="Wilkins T.A."/>
        </authorList>
    </citation>
    <scope>NUCLEOTIDE SEQUENCE</scope>
    <source>
        <strain evidence="3">cv. AKA8401</strain>
    </source>
</reference>